<evidence type="ECO:0000259" key="7">
    <source>
        <dbReference type="Pfam" id="PF25990"/>
    </source>
</evidence>
<sequence length="409" mass="45531">MKNQQQKKNKKKIIPIILSVVLLIAAIMIAIFITNIKKSDETVDGDETTIIAMQVKDILGEGDVDSGSYFTGVIEPKATSKYNIDNSKGTVNKCYVKVGDTVQKDQKLYSYSNPEGDLEVREAELELEMQKSTVSQQQAAINKLTKQIKEATPEEQEELKQEKGQANLELKQATFGVEKAEAALEAVRSKNNNNIVYSTVSGVVKKLDQTQMNKTVTIEETNPAIFMEIVDMSTYYIKGSVDEFRRDELKKDQKVTIINRQDESETWQGKISEIGELPNEGMEENAGTEDIEVEENPNLTKYPFTVELSAAKGLNIGRHVFISLDVEASEGKSSVPSIPSDFIAKRDGKSIVWTANDGVAKATEVKLGKEDKEMMTVEVTEGLKKDDYIIYPDSFVKEGMEVQTDAPTE</sequence>
<evidence type="ECO:0000256" key="1">
    <source>
        <dbReference type="ARBA" id="ARBA00004196"/>
    </source>
</evidence>
<evidence type="ECO:0000313" key="8">
    <source>
        <dbReference type="EMBL" id="MBC1488760.1"/>
    </source>
</evidence>
<dbReference type="Proteomes" id="UP000561617">
    <property type="component" value="Unassembled WGS sequence"/>
</dbReference>
<evidence type="ECO:0000256" key="2">
    <source>
        <dbReference type="ARBA" id="ARBA00023054"/>
    </source>
</evidence>
<accession>A0A7X0X6Y9</accession>
<evidence type="ECO:0000259" key="6">
    <source>
        <dbReference type="Pfam" id="PF25989"/>
    </source>
</evidence>
<feature type="coiled-coil region" evidence="3">
    <location>
        <begin position="120"/>
        <end position="147"/>
    </location>
</feature>
<evidence type="ECO:0000256" key="4">
    <source>
        <dbReference type="SAM" id="Phobius"/>
    </source>
</evidence>
<evidence type="ECO:0000259" key="5">
    <source>
        <dbReference type="Pfam" id="PF25984"/>
    </source>
</evidence>
<feature type="transmembrane region" description="Helical" evidence="4">
    <location>
        <begin position="12"/>
        <end position="33"/>
    </location>
</feature>
<dbReference type="RefSeq" id="WP_185380933.1">
    <property type="nucleotide sequence ID" value="NZ_JAASTW010000007.1"/>
</dbReference>
<keyword evidence="2 3" id="KW-0175">Coiled coil</keyword>
<dbReference type="InterPro" id="IPR058639">
    <property type="entry name" value="BSH_YknX-like"/>
</dbReference>
<dbReference type="Pfam" id="PF25984">
    <property type="entry name" value="BSH_YknX"/>
    <property type="match status" value="1"/>
</dbReference>
<dbReference type="EMBL" id="JAASTW010000007">
    <property type="protein sequence ID" value="MBC1488760.1"/>
    <property type="molecule type" value="Genomic_DNA"/>
</dbReference>
<dbReference type="Gene3D" id="1.10.287.470">
    <property type="entry name" value="Helix hairpin bin"/>
    <property type="match status" value="1"/>
</dbReference>
<dbReference type="Pfam" id="PF25989">
    <property type="entry name" value="YknX_C"/>
    <property type="match status" value="1"/>
</dbReference>
<comment type="subcellular location">
    <subcellularLocation>
        <location evidence="1">Cell envelope</location>
    </subcellularLocation>
</comment>
<evidence type="ECO:0000256" key="3">
    <source>
        <dbReference type="SAM" id="Coils"/>
    </source>
</evidence>
<dbReference type="InterPro" id="IPR050465">
    <property type="entry name" value="UPF0194_transport"/>
</dbReference>
<protein>
    <submittedName>
        <fullName evidence="8">Efflux RND transporter periplasmic adaptor subunit</fullName>
    </submittedName>
</protein>
<dbReference type="InterPro" id="IPR058637">
    <property type="entry name" value="YknX-like_C"/>
</dbReference>
<dbReference type="Gene3D" id="2.40.30.170">
    <property type="match status" value="1"/>
</dbReference>
<dbReference type="Gene3D" id="2.40.50.100">
    <property type="match status" value="1"/>
</dbReference>
<dbReference type="Pfam" id="PF25990">
    <property type="entry name" value="Beta-barrel_YknX"/>
    <property type="match status" value="1"/>
</dbReference>
<dbReference type="PANTHER" id="PTHR32347:SF14">
    <property type="entry name" value="EFFLUX SYSTEM COMPONENT YKNX-RELATED"/>
    <property type="match status" value="1"/>
</dbReference>
<comment type="caution">
    <text evidence="8">The sequence shown here is derived from an EMBL/GenBank/DDBJ whole genome shotgun (WGS) entry which is preliminary data.</text>
</comment>
<gene>
    <name evidence="8" type="ORF">HCJ38_06975</name>
</gene>
<reference evidence="8 9" key="1">
    <citation type="submission" date="2020-03" db="EMBL/GenBank/DDBJ databases">
        <title>Soil Listeria distribution.</title>
        <authorList>
            <person name="Liao J."/>
            <person name="Wiedmann M."/>
        </authorList>
    </citation>
    <scope>NUCLEOTIDE SEQUENCE [LARGE SCALE GENOMIC DNA]</scope>
    <source>
        <strain evidence="8 9">FSL L7-1554</strain>
    </source>
</reference>
<feature type="domain" description="YknX-like beta-barrel" evidence="7">
    <location>
        <begin position="236"/>
        <end position="322"/>
    </location>
</feature>
<dbReference type="SUPFAM" id="SSF111369">
    <property type="entry name" value="HlyD-like secretion proteins"/>
    <property type="match status" value="1"/>
</dbReference>
<dbReference type="Gene3D" id="2.40.420.20">
    <property type="match status" value="1"/>
</dbReference>
<keyword evidence="4" id="KW-0812">Transmembrane</keyword>
<evidence type="ECO:0000313" key="9">
    <source>
        <dbReference type="Proteomes" id="UP000561617"/>
    </source>
</evidence>
<feature type="domain" description="YknX-like C-terminal permuted SH3-like" evidence="6">
    <location>
        <begin position="337"/>
        <end position="403"/>
    </location>
</feature>
<keyword evidence="4" id="KW-1133">Transmembrane helix</keyword>
<dbReference type="AlphaFoldDB" id="A0A7X0X6Y9"/>
<dbReference type="InterPro" id="IPR058636">
    <property type="entry name" value="Beta-barrel_YknX"/>
</dbReference>
<feature type="domain" description="YknX-like barrel-sandwich hybrid" evidence="5">
    <location>
        <begin position="82"/>
        <end position="223"/>
    </location>
</feature>
<proteinExistence type="predicted"/>
<dbReference type="GO" id="GO:0030313">
    <property type="term" value="C:cell envelope"/>
    <property type="evidence" value="ECO:0007669"/>
    <property type="project" value="UniProtKB-SubCell"/>
</dbReference>
<name>A0A7X0X6Y9_9LIST</name>
<keyword evidence="4" id="KW-0472">Membrane</keyword>
<dbReference type="PANTHER" id="PTHR32347">
    <property type="entry name" value="EFFLUX SYSTEM COMPONENT YKNX-RELATED"/>
    <property type="match status" value="1"/>
</dbReference>
<organism evidence="8 9">
    <name type="scientific">Listeria immobilis</name>
    <dbReference type="NCBI Taxonomy" id="2713502"/>
    <lineage>
        <taxon>Bacteria</taxon>
        <taxon>Bacillati</taxon>
        <taxon>Bacillota</taxon>
        <taxon>Bacilli</taxon>
        <taxon>Bacillales</taxon>
        <taxon>Listeriaceae</taxon>
        <taxon>Listeria</taxon>
    </lineage>
</organism>